<proteinExistence type="predicted"/>
<dbReference type="Proteomes" id="UP001642484">
    <property type="component" value="Unassembled WGS sequence"/>
</dbReference>
<protein>
    <submittedName>
        <fullName evidence="1">Uncharacterized protein</fullName>
    </submittedName>
</protein>
<sequence length="51" mass="5600">MRMRGNLGDQGAEHLAEALAENEVLTSLSLEGNRVSGGRAVEGRWEWCKSK</sequence>
<dbReference type="InterPro" id="IPR032675">
    <property type="entry name" value="LRR_dom_sf"/>
</dbReference>
<comment type="caution">
    <text evidence="1">The sequence shown here is derived from an EMBL/GenBank/DDBJ whole genome shotgun (WGS) entry which is preliminary data.</text>
</comment>
<organism evidence="1 2">
    <name type="scientific">Durusdinium trenchii</name>
    <dbReference type="NCBI Taxonomy" id="1381693"/>
    <lineage>
        <taxon>Eukaryota</taxon>
        <taxon>Sar</taxon>
        <taxon>Alveolata</taxon>
        <taxon>Dinophyceae</taxon>
        <taxon>Suessiales</taxon>
        <taxon>Symbiodiniaceae</taxon>
        <taxon>Durusdinium</taxon>
    </lineage>
</organism>
<evidence type="ECO:0000313" key="1">
    <source>
        <dbReference type="EMBL" id="CAK8985194.1"/>
    </source>
</evidence>
<dbReference type="Gene3D" id="3.80.10.10">
    <property type="entry name" value="Ribonuclease Inhibitor"/>
    <property type="match status" value="1"/>
</dbReference>
<dbReference type="SUPFAM" id="SSF52047">
    <property type="entry name" value="RNI-like"/>
    <property type="match status" value="1"/>
</dbReference>
<name>A0ABP0H7G4_9DINO</name>
<gene>
    <name evidence="1" type="ORF">CCMP2556_LOCUS12</name>
</gene>
<reference evidence="1 2" key="1">
    <citation type="submission" date="2024-02" db="EMBL/GenBank/DDBJ databases">
        <authorList>
            <person name="Chen Y."/>
            <person name="Shah S."/>
            <person name="Dougan E. K."/>
            <person name="Thang M."/>
            <person name="Chan C."/>
        </authorList>
    </citation>
    <scope>NUCLEOTIDE SEQUENCE [LARGE SCALE GENOMIC DNA]</scope>
</reference>
<evidence type="ECO:0000313" key="2">
    <source>
        <dbReference type="Proteomes" id="UP001642484"/>
    </source>
</evidence>
<dbReference type="EMBL" id="CAXAMN010000001">
    <property type="protein sequence ID" value="CAK8985194.1"/>
    <property type="molecule type" value="Genomic_DNA"/>
</dbReference>
<keyword evidence="2" id="KW-1185">Reference proteome</keyword>
<accession>A0ABP0H7G4</accession>